<dbReference type="EMBL" id="CP039351">
    <property type="protein sequence ID" value="QCD99947.1"/>
    <property type="molecule type" value="Genomic_DNA"/>
</dbReference>
<keyword evidence="1" id="KW-1133">Transmembrane helix</keyword>
<feature type="transmembrane region" description="Helical" evidence="1">
    <location>
        <begin position="38"/>
        <end position="54"/>
    </location>
</feature>
<evidence type="ECO:0000313" key="2">
    <source>
        <dbReference type="EMBL" id="QCD99947.1"/>
    </source>
</evidence>
<keyword evidence="1" id="KW-0812">Transmembrane</keyword>
<sequence length="60" mass="6628">MSTVLEVQRHYAPGGMCPPPGGLESGSAWRLVSSAKQFWLQQIYVFVGIAYVIYKAHTIS</sequence>
<keyword evidence="3" id="KW-1185">Reference proteome</keyword>
<protein>
    <submittedName>
        <fullName evidence="2">Uncharacterized protein</fullName>
    </submittedName>
</protein>
<proteinExistence type="predicted"/>
<name>A0A4D6MG06_VIGUN</name>
<evidence type="ECO:0000256" key="1">
    <source>
        <dbReference type="SAM" id="Phobius"/>
    </source>
</evidence>
<dbReference type="Proteomes" id="UP000501690">
    <property type="component" value="Linkage Group LG7"/>
</dbReference>
<organism evidence="2 3">
    <name type="scientific">Vigna unguiculata</name>
    <name type="common">Cowpea</name>
    <dbReference type="NCBI Taxonomy" id="3917"/>
    <lineage>
        <taxon>Eukaryota</taxon>
        <taxon>Viridiplantae</taxon>
        <taxon>Streptophyta</taxon>
        <taxon>Embryophyta</taxon>
        <taxon>Tracheophyta</taxon>
        <taxon>Spermatophyta</taxon>
        <taxon>Magnoliopsida</taxon>
        <taxon>eudicotyledons</taxon>
        <taxon>Gunneridae</taxon>
        <taxon>Pentapetalae</taxon>
        <taxon>rosids</taxon>
        <taxon>fabids</taxon>
        <taxon>Fabales</taxon>
        <taxon>Fabaceae</taxon>
        <taxon>Papilionoideae</taxon>
        <taxon>50 kb inversion clade</taxon>
        <taxon>NPAAA clade</taxon>
        <taxon>indigoferoid/millettioid clade</taxon>
        <taxon>Phaseoleae</taxon>
        <taxon>Vigna</taxon>
    </lineage>
</organism>
<reference evidence="2 3" key="1">
    <citation type="submission" date="2019-04" db="EMBL/GenBank/DDBJ databases">
        <title>An improved genome assembly and genetic linkage map for asparagus bean, Vigna unguiculata ssp. sesquipedialis.</title>
        <authorList>
            <person name="Xia Q."/>
            <person name="Zhang R."/>
            <person name="Dong Y."/>
        </authorList>
    </citation>
    <scope>NUCLEOTIDE SEQUENCE [LARGE SCALE GENOMIC DNA]</scope>
    <source>
        <tissue evidence="2">Leaf</tissue>
    </source>
</reference>
<dbReference type="AlphaFoldDB" id="A0A4D6MG06"/>
<evidence type="ECO:0000313" key="3">
    <source>
        <dbReference type="Proteomes" id="UP000501690"/>
    </source>
</evidence>
<accession>A0A4D6MG06</accession>
<keyword evidence="1" id="KW-0472">Membrane</keyword>
<gene>
    <name evidence="2" type="ORF">DEO72_LG7g1234</name>
</gene>